<keyword evidence="3 8" id="KW-0489">Methyltransferase</keyword>
<keyword evidence="12" id="KW-1185">Reference proteome</keyword>
<dbReference type="KEGG" id="cpoy:GP475_10055"/>
<dbReference type="InterPro" id="IPR036217">
    <property type="entry name" value="MethylDNA_cys_MeTrfase_DNAb"/>
</dbReference>
<dbReference type="HAMAP" id="MF_00772">
    <property type="entry name" value="OGT"/>
    <property type="match status" value="1"/>
</dbReference>
<dbReference type="EC" id="2.1.1.63" evidence="8"/>
<dbReference type="Pfam" id="PF02870">
    <property type="entry name" value="Methyltransf_1N"/>
    <property type="match status" value="1"/>
</dbReference>
<dbReference type="EMBL" id="CP046884">
    <property type="protein sequence ID" value="QNQ90932.1"/>
    <property type="molecule type" value="Genomic_DNA"/>
</dbReference>
<evidence type="ECO:0000259" key="9">
    <source>
        <dbReference type="Pfam" id="PF01035"/>
    </source>
</evidence>
<comment type="similarity">
    <text evidence="2 8">Belongs to the MGMT family.</text>
</comment>
<dbReference type="Gene3D" id="3.30.160.70">
    <property type="entry name" value="Methylated DNA-protein cysteine methyltransferase domain"/>
    <property type="match status" value="1"/>
</dbReference>
<dbReference type="GO" id="GO:0032259">
    <property type="term" value="P:methylation"/>
    <property type="evidence" value="ECO:0007669"/>
    <property type="project" value="UniProtKB-KW"/>
</dbReference>
<dbReference type="SUPFAM" id="SSF46767">
    <property type="entry name" value="Methylated DNA-protein cysteine methyltransferase, C-terminal domain"/>
    <property type="match status" value="1"/>
</dbReference>
<keyword evidence="8" id="KW-0963">Cytoplasm</keyword>
<evidence type="ECO:0000256" key="7">
    <source>
        <dbReference type="ARBA" id="ARBA00049348"/>
    </source>
</evidence>
<dbReference type="InterPro" id="IPR008332">
    <property type="entry name" value="MethylG_MeTrfase_N"/>
</dbReference>
<evidence type="ECO:0000259" key="10">
    <source>
        <dbReference type="Pfam" id="PF02870"/>
    </source>
</evidence>
<feature type="active site" description="Nucleophile; methyl group acceptor" evidence="8">
    <location>
        <position position="127"/>
    </location>
</feature>
<dbReference type="FunFam" id="1.10.10.10:FF:000214">
    <property type="entry name" value="Methylated-DNA--protein-cysteine methyltransferase"/>
    <property type="match status" value="1"/>
</dbReference>
<gene>
    <name evidence="11" type="ORF">GP475_10055</name>
</gene>
<evidence type="ECO:0000256" key="1">
    <source>
        <dbReference type="ARBA" id="ARBA00001286"/>
    </source>
</evidence>
<feature type="domain" description="Methylguanine DNA methyltransferase ribonuclease-like" evidence="10">
    <location>
        <begin position="11"/>
        <end position="69"/>
    </location>
</feature>
<dbReference type="GO" id="GO:0005737">
    <property type="term" value="C:cytoplasm"/>
    <property type="evidence" value="ECO:0007669"/>
    <property type="project" value="UniProtKB-SubCell"/>
</dbReference>
<accession>A0A7H0SQV7</accession>
<sequence>MSQHSWIEFLSPLGQLRLISDDTALLGVYYPHTGPLTENDAAADHPILCQAATELEQYFAGQRRIFEVPYRLRGTSFQKKVWSELEKIPFGTWISYGELARRIAQPRAARQVGQAVGANPLSIIVGCHRVLGVHQNLTGYAGGLERKRFLLDLENISWKE</sequence>
<dbReference type="Pfam" id="PF01035">
    <property type="entry name" value="DNA_binding_1"/>
    <property type="match status" value="1"/>
</dbReference>
<comment type="function">
    <text evidence="8">Involved in the cellular defense against the biological effects of O6-methylguanine (O6-MeG) and O4-methylthymine (O4-MeT) in DNA. Repairs the methylated nucleobase in DNA by stoichiometrically transferring the methyl group to a cysteine residue in the enzyme. This is a suicide reaction: the enzyme is irreversibly inactivated.</text>
</comment>
<dbReference type="PANTHER" id="PTHR10815">
    <property type="entry name" value="METHYLATED-DNA--PROTEIN-CYSTEINE METHYLTRANSFERASE"/>
    <property type="match status" value="1"/>
</dbReference>
<dbReference type="SUPFAM" id="SSF53155">
    <property type="entry name" value="Methylated DNA-protein cysteine methyltransferase domain"/>
    <property type="match status" value="1"/>
</dbReference>
<dbReference type="InterPro" id="IPR023546">
    <property type="entry name" value="MGMT"/>
</dbReference>
<name>A0A7H0SQV7_9CORY</name>
<evidence type="ECO:0000313" key="11">
    <source>
        <dbReference type="EMBL" id="QNQ90932.1"/>
    </source>
</evidence>
<dbReference type="NCBIfam" id="TIGR00589">
    <property type="entry name" value="ogt"/>
    <property type="match status" value="1"/>
</dbReference>
<organism evidence="11 12">
    <name type="scientific">Corynebacterium poyangense</name>
    <dbReference type="NCBI Taxonomy" id="2684405"/>
    <lineage>
        <taxon>Bacteria</taxon>
        <taxon>Bacillati</taxon>
        <taxon>Actinomycetota</taxon>
        <taxon>Actinomycetes</taxon>
        <taxon>Mycobacteriales</taxon>
        <taxon>Corynebacteriaceae</taxon>
        <taxon>Corynebacterium</taxon>
    </lineage>
</organism>
<dbReference type="GO" id="GO:0003908">
    <property type="term" value="F:methylated-DNA-[protein]-cysteine S-methyltransferase activity"/>
    <property type="evidence" value="ECO:0007669"/>
    <property type="project" value="UniProtKB-UniRule"/>
</dbReference>
<dbReference type="InterPro" id="IPR036388">
    <property type="entry name" value="WH-like_DNA-bd_sf"/>
</dbReference>
<keyword evidence="5 8" id="KW-0227">DNA damage</keyword>
<evidence type="ECO:0000256" key="3">
    <source>
        <dbReference type="ARBA" id="ARBA00022603"/>
    </source>
</evidence>
<dbReference type="PANTHER" id="PTHR10815:SF13">
    <property type="entry name" value="METHYLATED-DNA--PROTEIN-CYSTEINE METHYLTRANSFERASE"/>
    <property type="match status" value="1"/>
</dbReference>
<evidence type="ECO:0000256" key="4">
    <source>
        <dbReference type="ARBA" id="ARBA00022679"/>
    </source>
</evidence>
<dbReference type="Gene3D" id="1.10.10.10">
    <property type="entry name" value="Winged helix-like DNA-binding domain superfamily/Winged helix DNA-binding domain"/>
    <property type="match status" value="1"/>
</dbReference>
<dbReference type="RefSeq" id="WP_187974241.1">
    <property type="nucleotide sequence ID" value="NZ_CP046884.1"/>
</dbReference>
<comment type="catalytic activity">
    <reaction evidence="1 8">
        <text>a 4-O-methyl-thymidine in DNA + L-cysteinyl-[protein] = a thymidine in DNA + S-methyl-L-cysteinyl-[protein]</text>
        <dbReference type="Rhea" id="RHEA:53428"/>
        <dbReference type="Rhea" id="RHEA-COMP:10131"/>
        <dbReference type="Rhea" id="RHEA-COMP:10132"/>
        <dbReference type="Rhea" id="RHEA-COMP:13555"/>
        <dbReference type="Rhea" id="RHEA-COMP:13556"/>
        <dbReference type="ChEBI" id="CHEBI:29950"/>
        <dbReference type="ChEBI" id="CHEBI:82612"/>
        <dbReference type="ChEBI" id="CHEBI:137386"/>
        <dbReference type="ChEBI" id="CHEBI:137387"/>
        <dbReference type="EC" id="2.1.1.63"/>
    </reaction>
</comment>
<comment type="miscellaneous">
    <text evidence="8">This enzyme catalyzes only one turnover and therefore is not strictly catalytic. According to one definition, an enzyme is a biocatalyst that acts repeatedly and over many reaction cycles.</text>
</comment>
<dbReference type="Proteomes" id="UP000516320">
    <property type="component" value="Chromosome"/>
</dbReference>
<evidence type="ECO:0000256" key="6">
    <source>
        <dbReference type="ARBA" id="ARBA00023204"/>
    </source>
</evidence>
<evidence type="ECO:0000256" key="8">
    <source>
        <dbReference type="HAMAP-Rule" id="MF_00772"/>
    </source>
</evidence>
<dbReference type="AlphaFoldDB" id="A0A7H0SQV7"/>
<dbReference type="CDD" id="cd06445">
    <property type="entry name" value="ATase"/>
    <property type="match status" value="1"/>
</dbReference>
<evidence type="ECO:0000313" key="12">
    <source>
        <dbReference type="Proteomes" id="UP000516320"/>
    </source>
</evidence>
<protein>
    <recommendedName>
        <fullName evidence="8">Methylated-DNA--protein-cysteine methyltransferase</fullName>
        <ecNumber evidence="8">2.1.1.63</ecNumber>
    </recommendedName>
    <alternativeName>
        <fullName evidence="8">6-O-methylguanine-DNA methyltransferase</fullName>
        <shortName evidence="8">MGMT</shortName>
    </alternativeName>
    <alternativeName>
        <fullName evidence="8">O-6-methylguanine-DNA-alkyltransferase</fullName>
    </alternativeName>
</protein>
<evidence type="ECO:0000256" key="2">
    <source>
        <dbReference type="ARBA" id="ARBA00008711"/>
    </source>
</evidence>
<feature type="domain" description="Methylated-DNA-[protein]-cysteine S-methyltransferase DNA binding" evidence="9">
    <location>
        <begin position="76"/>
        <end position="155"/>
    </location>
</feature>
<keyword evidence="6 8" id="KW-0234">DNA repair</keyword>
<dbReference type="InterPro" id="IPR014048">
    <property type="entry name" value="MethylDNA_cys_MeTrfase_DNA-bd"/>
</dbReference>
<proteinExistence type="inferred from homology"/>
<dbReference type="GO" id="GO:0006307">
    <property type="term" value="P:DNA alkylation repair"/>
    <property type="evidence" value="ECO:0007669"/>
    <property type="project" value="UniProtKB-UniRule"/>
</dbReference>
<keyword evidence="4 8" id="KW-0808">Transferase</keyword>
<dbReference type="InterPro" id="IPR036631">
    <property type="entry name" value="MGMT_N_sf"/>
</dbReference>
<comment type="catalytic activity">
    <reaction evidence="7 8">
        <text>a 6-O-methyl-2'-deoxyguanosine in DNA + L-cysteinyl-[protein] = S-methyl-L-cysteinyl-[protein] + a 2'-deoxyguanosine in DNA</text>
        <dbReference type="Rhea" id="RHEA:24000"/>
        <dbReference type="Rhea" id="RHEA-COMP:10131"/>
        <dbReference type="Rhea" id="RHEA-COMP:10132"/>
        <dbReference type="Rhea" id="RHEA-COMP:11367"/>
        <dbReference type="Rhea" id="RHEA-COMP:11368"/>
        <dbReference type="ChEBI" id="CHEBI:29950"/>
        <dbReference type="ChEBI" id="CHEBI:82612"/>
        <dbReference type="ChEBI" id="CHEBI:85445"/>
        <dbReference type="ChEBI" id="CHEBI:85448"/>
        <dbReference type="EC" id="2.1.1.63"/>
    </reaction>
</comment>
<reference evidence="11 12" key="1">
    <citation type="submission" date="2019-12" db="EMBL/GenBank/DDBJ databases">
        <title>Corynebacterium sp. nov., isolated from feces of the Anser Albifrons in China.</title>
        <authorList>
            <person name="Liu Q."/>
        </authorList>
    </citation>
    <scope>NUCLEOTIDE SEQUENCE [LARGE SCALE GENOMIC DNA]</scope>
    <source>
        <strain evidence="11 12">4H37-19</strain>
    </source>
</reference>
<comment type="subcellular location">
    <subcellularLocation>
        <location evidence="8">Cytoplasm</location>
    </subcellularLocation>
</comment>
<evidence type="ECO:0000256" key="5">
    <source>
        <dbReference type="ARBA" id="ARBA00022763"/>
    </source>
</evidence>